<evidence type="ECO:0000256" key="9">
    <source>
        <dbReference type="ARBA" id="ARBA00023139"/>
    </source>
</evidence>
<keyword evidence="12" id="KW-0449">Lipoprotein</keyword>
<evidence type="ECO:0000256" key="11">
    <source>
        <dbReference type="ARBA" id="ARBA00023237"/>
    </source>
</evidence>
<dbReference type="CDD" id="cd16326">
    <property type="entry name" value="LolB"/>
    <property type="match status" value="1"/>
</dbReference>
<dbReference type="HAMAP" id="MF_00233">
    <property type="entry name" value="LolB"/>
    <property type="match status" value="1"/>
</dbReference>
<dbReference type="OrthoDB" id="9797618at2"/>
<keyword evidence="9" id="KW-0564">Palmitate</keyword>
<dbReference type="Pfam" id="PF03550">
    <property type="entry name" value="LolB"/>
    <property type="match status" value="1"/>
</dbReference>
<feature type="chain" id="PRO_5001868983" description="Outer-membrane lipoprotein LolB" evidence="14">
    <location>
        <begin position="40"/>
        <end position="217"/>
    </location>
</feature>
<evidence type="ECO:0000313" key="16">
    <source>
        <dbReference type="Proteomes" id="UP000029385"/>
    </source>
</evidence>
<evidence type="ECO:0000256" key="3">
    <source>
        <dbReference type="ARBA" id="ARBA00011245"/>
    </source>
</evidence>
<dbReference type="STRING" id="1121015.GCA_000420545_00535"/>
<keyword evidence="16" id="KW-1185">Reference proteome</keyword>
<comment type="function">
    <text evidence="13">Plays a critical role in the incorporation of lipoproteins in the outer membrane after they are released by the LolA protein.</text>
</comment>
<dbReference type="GO" id="GO:0044874">
    <property type="term" value="P:lipoprotein localization to outer membrane"/>
    <property type="evidence" value="ECO:0007669"/>
    <property type="project" value="UniProtKB-UniRule"/>
</dbReference>
<dbReference type="GO" id="GO:0015031">
    <property type="term" value="P:protein transport"/>
    <property type="evidence" value="ECO:0007669"/>
    <property type="project" value="UniProtKB-KW"/>
</dbReference>
<gene>
    <name evidence="13" type="primary">lolB</name>
    <name evidence="15" type="ORF">N789_08600</name>
</gene>
<keyword evidence="6 14" id="KW-0732">Signal</keyword>
<dbReference type="Proteomes" id="UP000029385">
    <property type="component" value="Unassembled WGS sequence"/>
</dbReference>
<dbReference type="EMBL" id="AVCI01000005">
    <property type="protein sequence ID" value="KFN43323.1"/>
    <property type="molecule type" value="Genomic_DNA"/>
</dbReference>
<evidence type="ECO:0000256" key="7">
    <source>
        <dbReference type="ARBA" id="ARBA00022927"/>
    </source>
</evidence>
<keyword evidence="8 13" id="KW-0472">Membrane</keyword>
<keyword evidence="5 13" id="KW-0813">Transport</keyword>
<keyword evidence="11 13" id="KW-0998">Cell outer membrane</keyword>
<evidence type="ECO:0000256" key="12">
    <source>
        <dbReference type="ARBA" id="ARBA00023288"/>
    </source>
</evidence>
<dbReference type="NCBIfam" id="TIGR00548">
    <property type="entry name" value="lolB"/>
    <property type="match status" value="1"/>
</dbReference>
<evidence type="ECO:0000313" key="15">
    <source>
        <dbReference type="EMBL" id="KFN43323.1"/>
    </source>
</evidence>
<evidence type="ECO:0000256" key="13">
    <source>
        <dbReference type="HAMAP-Rule" id="MF_00233"/>
    </source>
</evidence>
<dbReference type="eggNOG" id="COG3017">
    <property type="taxonomic scope" value="Bacteria"/>
</dbReference>
<dbReference type="InterPro" id="IPR029046">
    <property type="entry name" value="LolA/LolB/LppX"/>
</dbReference>
<dbReference type="RefSeq" id="WP_022968192.1">
    <property type="nucleotide sequence ID" value="NZ_ATVD01000001.1"/>
</dbReference>
<comment type="caution">
    <text evidence="15">The sequence shown here is derived from an EMBL/GenBank/DDBJ whole genome shotgun (WGS) entry which is preliminary data.</text>
</comment>
<dbReference type="Gene3D" id="2.50.20.10">
    <property type="entry name" value="Lipoprotein localisation LolA/LolB/LppX"/>
    <property type="match status" value="1"/>
</dbReference>
<proteinExistence type="inferred from homology"/>
<comment type="subcellular location">
    <subcellularLocation>
        <location evidence="1">Cell outer membrane</location>
        <topology evidence="1">Lipid-anchor</topology>
    </subcellularLocation>
</comment>
<dbReference type="GO" id="GO:0009279">
    <property type="term" value="C:cell outer membrane"/>
    <property type="evidence" value="ECO:0007669"/>
    <property type="project" value="UniProtKB-SubCell"/>
</dbReference>
<reference evidence="15 16" key="1">
    <citation type="submission" date="2013-09" db="EMBL/GenBank/DDBJ databases">
        <title>Genome sequencing of Arenimonas oryziterrae.</title>
        <authorList>
            <person name="Chen F."/>
            <person name="Wang G."/>
        </authorList>
    </citation>
    <scope>NUCLEOTIDE SEQUENCE [LARGE SCALE GENOMIC DNA]</scope>
    <source>
        <strain evidence="15 16">YC6267</strain>
    </source>
</reference>
<dbReference type="SUPFAM" id="SSF89392">
    <property type="entry name" value="Prokaryotic lipoproteins and lipoprotein localization factors"/>
    <property type="match status" value="1"/>
</dbReference>
<organism evidence="15 16">
    <name type="scientific">Arenimonas oryziterrae DSM 21050 = YC6267</name>
    <dbReference type="NCBI Taxonomy" id="1121015"/>
    <lineage>
        <taxon>Bacteria</taxon>
        <taxon>Pseudomonadati</taxon>
        <taxon>Pseudomonadota</taxon>
        <taxon>Gammaproteobacteria</taxon>
        <taxon>Lysobacterales</taxon>
        <taxon>Lysobacteraceae</taxon>
        <taxon>Arenimonas</taxon>
    </lineage>
</organism>
<comment type="similarity">
    <text evidence="2 13">Belongs to the LolB family.</text>
</comment>
<feature type="signal peptide" evidence="14">
    <location>
        <begin position="1"/>
        <end position="39"/>
    </location>
</feature>
<dbReference type="PATRIC" id="fig|1121015.4.peg.1210"/>
<evidence type="ECO:0000256" key="6">
    <source>
        <dbReference type="ARBA" id="ARBA00022729"/>
    </source>
</evidence>
<evidence type="ECO:0000256" key="14">
    <source>
        <dbReference type="SAM" id="SignalP"/>
    </source>
</evidence>
<accession>A0A091ASZ9</accession>
<keyword evidence="10 13" id="KW-0143">Chaperone</keyword>
<evidence type="ECO:0000256" key="8">
    <source>
        <dbReference type="ARBA" id="ARBA00023136"/>
    </source>
</evidence>
<evidence type="ECO:0000256" key="10">
    <source>
        <dbReference type="ARBA" id="ARBA00023186"/>
    </source>
</evidence>
<comment type="subunit">
    <text evidence="3 13">Monomer.</text>
</comment>
<evidence type="ECO:0000256" key="5">
    <source>
        <dbReference type="ARBA" id="ARBA00022448"/>
    </source>
</evidence>
<evidence type="ECO:0000256" key="4">
    <source>
        <dbReference type="ARBA" id="ARBA00016202"/>
    </source>
</evidence>
<name>A0A091ASZ9_9GAMM</name>
<dbReference type="AlphaFoldDB" id="A0A091ASZ9"/>
<evidence type="ECO:0000256" key="2">
    <source>
        <dbReference type="ARBA" id="ARBA00009696"/>
    </source>
</evidence>
<evidence type="ECO:0000256" key="1">
    <source>
        <dbReference type="ARBA" id="ARBA00004459"/>
    </source>
</evidence>
<dbReference type="InterPro" id="IPR004565">
    <property type="entry name" value="OM_lipoprot_LolB"/>
</dbReference>
<protein>
    <recommendedName>
        <fullName evidence="4 13">Outer-membrane lipoprotein LolB</fullName>
    </recommendedName>
</protein>
<keyword evidence="7 13" id="KW-0653">Protein transport</keyword>
<sequence>MIERKFPFFARRCRARSTFSTACRGLVSASLLLVLVACAPVAVRAPGANDEAAQSVREAGLSTQPDWSFSGRVALSRGKDGGSGRIAWQQRGENFEIRLSAPITGQSWRLLGEAGRVRLEGLEGGVREGTDAEALLLEATGWRIPVVAMQDWVRGARASGDAAMTYDAQGLPATLVQQDWAVEYRAWDRAAPPRPLKVFAKQGDASVRLVIEAWSVP</sequence>